<proteinExistence type="predicted"/>
<evidence type="ECO:0000313" key="1">
    <source>
        <dbReference type="EMBL" id="PZR83947.1"/>
    </source>
</evidence>
<accession>A0A2W5ZJ77</accession>
<dbReference type="Proteomes" id="UP000248724">
    <property type="component" value="Unassembled WGS sequence"/>
</dbReference>
<dbReference type="EMBL" id="QHBU01000017">
    <property type="protein sequence ID" value="PZR83947.1"/>
    <property type="molecule type" value="Genomic_DNA"/>
</dbReference>
<feature type="non-terminal residue" evidence="1">
    <location>
        <position position="1"/>
    </location>
</feature>
<name>A0A2W5ZJ77_9BACT</name>
<gene>
    <name evidence="1" type="ORF">DLM65_00865</name>
</gene>
<reference evidence="1 2" key="1">
    <citation type="journal article" date="2017" name="Nature">
        <title>Atmospheric trace gases support primary production in Antarctic desert surface soil.</title>
        <authorList>
            <person name="Ji M."/>
            <person name="Greening C."/>
            <person name="Vanwonterghem I."/>
            <person name="Carere C.R."/>
            <person name="Bay S.K."/>
            <person name="Steen J.A."/>
            <person name="Montgomery K."/>
            <person name="Lines T."/>
            <person name="Beardall J."/>
            <person name="van Dorst J."/>
            <person name="Snape I."/>
            <person name="Stott M.B."/>
            <person name="Hugenholtz P."/>
            <person name="Ferrari B.C."/>
        </authorList>
    </citation>
    <scope>NUCLEOTIDE SEQUENCE [LARGE SCALE GENOMIC DNA]</scope>
    <source>
        <strain evidence="1">RRmetagenome_bin12</strain>
    </source>
</reference>
<evidence type="ECO:0000313" key="2">
    <source>
        <dbReference type="Proteomes" id="UP000248724"/>
    </source>
</evidence>
<dbReference type="AlphaFoldDB" id="A0A2W5ZJ77"/>
<comment type="caution">
    <text evidence="1">The sequence shown here is derived from an EMBL/GenBank/DDBJ whole genome shotgun (WGS) entry which is preliminary data.</text>
</comment>
<protein>
    <submittedName>
        <fullName evidence="1">Uncharacterized protein</fullName>
    </submittedName>
</protein>
<organism evidence="1 2">
    <name type="scientific">Candidatus Aeolococcus gillhamiae</name>
    <dbReference type="NCBI Taxonomy" id="3127015"/>
    <lineage>
        <taxon>Bacteria</taxon>
        <taxon>Bacillati</taxon>
        <taxon>Candidatus Dormiibacterota</taxon>
        <taxon>Candidatus Dormibacteria</taxon>
        <taxon>Candidatus Aeolococcales</taxon>
        <taxon>Candidatus Aeolococcaceae</taxon>
        <taxon>Candidatus Aeolococcus</taxon>
    </lineage>
</organism>
<sequence length="105" mass="10921">DSRVLLAWTEVTEDLAFAGLRRRAAETVPEYAARAAAATGGGSAMADLATYVTAATFSPTGTDDLAARSAESAATSVRSELAKDVTPLRRAVRSLDPRALVPTRA</sequence>